<keyword evidence="3" id="KW-1185">Reference proteome</keyword>
<proteinExistence type="predicted"/>
<evidence type="ECO:0000313" key="2">
    <source>
        <dbReference type="EMBL" id="MBK4718494.1"/>
    </source>
</evidence>
<dbReference type="EMBL" id="JAEPIV010000002">
    <property type="protein sequence ID" value="MBK4718494.1"/>
    <property type="molecule type" value="Genomic_DNA"/>
</dbReference>
<feature type="region of interest" description="Disordered" evidence="1">
    <location>
        <begin position="1"/>
        <end position="36"/>
    </location>
</feature>
<evidence type="ECO:0000313" key="3">
    <source>
        <dbReference type="Proteomes" id="UP000654452"/>
    </source>
</evidence>
<organism evidence="2 3">
    <name type="scientific">Azospirillum aestuarii</name>
    <dbReference type="NCBI Taxonomy" id="2802052"/>
    <lineage>
        <taxon>Bacteria</taxon>
        <taxon>Pseudomonadati</taxon>
        <taxon>Pseudomonadota</taxon>
        <taxon>Alphaproteobacteria</taxon>
        <taxon>Rhodospirillales</taxon>
        <taxon>Azospirillaceae</taxon>
        <taxon>Azospirillum</taxon>
    </lineage>
</organism>
<feature type="compositionally biased region" description="Pro residues" evidence="1">
    <location>
        <begin position="8"/>
        <end position="18"/>
    </location>
</feature>
<comment type="caution">
    <text evidence="2">The sequence shown here is derived from an EMBL/GenBank/DDBJ whole genome shotgun (WGS) entry which is preliminary data.</text>
</comment>
<sequence length="113" mass="12169">MTGVTGAPPRPTPAPPSPVSNRLDDLERRHDDAPPRGVLRTALLNGTDRHAALARAAVLRLHDRLAGEARQGAAQRRRALPANRTAGDEWLTRLTAALAHHRNAASILFVAEI</sequence>
<accession>A0ABS1HUM3</accession>
<name>A0ABS1HUM3_9PROT</name>
<protein>
    <submittedName>
        <fullName evidence="2">Uncharacterized protein</fullName>
    </submittedName>
</protein>
<reference evidence="2 3" key="1">
    <citation type="submission" date="2021-01" db="EMBL/GenBank/DDBJ databases">
        <title>Azospirillum sp. YIM DDC1 draft genome.</title>
        <authorList>
            <person name="Wang Y.-X."/>
        </authorList>
    </citation>
    <scope>NUCLEOTIDE SEQUENCE [LARGE SCALE GENOMIC DNA]</scope>
    <source>
        <strain evidence="2 3">YIM DDC1</strain>
    </source>
</reference>
<dbReference type="Proteomes" id="UP000654452">
    <property type="component" value="Unassembled WGS sequence"/>
</dbReference>
<evidence type="ECO:0000256" key="1">
    <source>
        <dbReference type="SAM" id="MobiDB-lite"/>
    </source>
</evidence>
<gene>
    <name evidence="2" type="ORF">JJL56_06405</name>
</gene>
<feature type="compositionally biased region" description="Basic and acidic residues" evidence="1">
    <location>
        <begin position="22"/>
        <end position="34"/>
    </location>
</feature>